<keyword evidence="1" id="KW-1133">Transmembrane helix</keyword>
<evidence type="ECO:0000313" key="2">
    <source>
        <dbReference type="EMBL" id="OON38945.1"/>
    </source>
</evidence>
<dbReference type="Pfam" id="PF06092">
    <property type="entry name" value="DUF943"/>
    <property type="match status" value="1"/>
</dbReference>
<dbReference type="Proteomes" id="UP000190667">
    <property type="component" value="Unassembled WGS sequence"/>
</dbReference>
<organism evidence="2 3">
    <name type="scientific">Izhakiella australiensis</name>
    <dbReference type="NCBI Taxonomy" id="1926881"/>
    <lineage>
        <taxon>Bacteria</taxon>
        <taxon>Pseudomonadati</taxon>
        <taxon>Pseudomonadota</taxon>
        <taxon>Gammaproteobacteria</taxon>
        <taxon>Enterobacterales</taxon>
        <taxon>Erwiniaceae</taxon>
        <taxon>Izhakiella</taxon>
    </lineage>
</organism>
<keyword evidence="1" id="KW-0812">Transmembrane</keyword>
<accession>A0A1S8YJ67</accession>
<keyword evidence="1" id="KW-0472">Membrane</keyword>
<dbReference type="STRING" id="1926881.BTJ39_16435"/>
<evidence type="ECO:0000313" key="3">
    <source>
        <dbReference type="Proteomes" id="UP000190667"/>
    </source>
</evidence>
<name>A0A1S8YJ67_9GAMM</name>
<dbReference type="RefSeq" id="WP_078003776.1">
    <property type="nucleotide sequence ID" value="NZ_MRUL01000012.1"/>
</dbReference>
<dbReference type="AlphaFoldDB" id="A0A1S8YJ67"/>
<keyword evidence="3" id="KW-1185">Reference proteome</keyword>
<feature type="transmembrane region" description="Helical" evidence="1">
    <location>
        <begin position="7"/>
        <end position="25"/>
    </location>
</feature>
<proteinExistence type="predicted"/>
<protein>
    <submittedName>
        <fullName evidence="2">Uncharacterized protein</fullName>
    </submittedName>
</protein>
<dbReference type="OrthoDB" id="5873202at2"/>
<dbReference type="EMBL" id="MRUL01000012">
    <property type="protein sequence ID" value="OON38945.1"/>
    <property type="molecule type" value="Genomic_DNA"/>
</dbReference>
<sequence>MTVKNKKILILVFLTGCVLLGYWLWISLRPVKVVAVHDNGNHSYVLVKSFPLTDKGKINWWLKNKDILKEKYDIPQPKKDGNFTVIFWLFGDGYKETDGYDRLCFDDMPPPLNCIDKDAVFSVSNSKNLGTIFTTYDGKYQPQKNGDIVRFTDEFEFK</sequence>
<evidence type="ECO:0000256" key="1">
    <source>
        <dbReference type="SAM" id="Phobius"/>
    </source>
</evidence>
<gene>
    <name evidence="2" type="ORF">BTJ39_16435</name>
</gene>
<dbReference type="InterPro" id="IPR010351">
    <property type="entry name" value="DUF943"/>
</dbReference>
<comment type="caution">
    <text evidence="2">The sequence shown here is derived from an EMBL/GenBank/DDBJ whole genome shotgun (WGS) entry which is preliminary data.</text>
</comment>
<reference evidence="2 3" key="1">
    <citation type="submission" date="2016-12" db="EMBL/GenBank/DDBJ databases">
        <title>Izhakiella australiana sp. nov. of genus Izhakiella isolated from Australian desert.</title>
        <authorList>
            <person name="Ji M."/>
        </authorList>
    </citation>
    <scope>NUCLEOTIDE SEQUENCE [LARGE SCALE GENOMIC DNA]</scope>
    <source>
        <strain evidence="2 3">D4N98</strain>
    </source>
</reference>